<name>A0ABD2Q234_9PLAT</name>
<dbReference type="InterPro" id="IPR036034">
    <property type="entry name" value="PDZ_sf"/>
</dbReference>
<evidence type="ECO:0000256" key="2">
    <source>
        <dbReference type="ARBA" id="ARBA00022490"/>
    </source>
</evidence>
<feature type="domain" description="PDZ" evidence="5">
    <location>
        <begin position="10"/>
        <end position="100"/>
    </location>
</feature>
<dbReference type="EMBL" id="JBJKFK010001226">
    <property type="protein sequence ID" value="KAL3313682.1"/>
    <property type="molecule type" value="Genomic_DNA"/>
</dbReference>
<dbReference type="PANTHER" id="PTHR46227">
    <property type="entry name" value="GLUTAMATE RECEPTOR-INTERACTING PROTEIN GRIP"/>
    <property type="match status" value="1"/>
</dbReference>
<feature type="non-terminal residue" evidence="6">
    <location>
        <position position="1"/>
    </location>
</feature>
<keyword evidence="3" id="KW-0677">Repeat</keyword>
<evidence type="ECO:0000259" key="5">
    <source>
        <dbReference type="PROSITE" id="PS50106"/>
    </source>
</evidence>
<accession>A0ABD2Q234</accession>
<feature type="compositionally biased region" description="Polar residues" evidence="4">
    <location>
        <begin position="154"/>
        <end position="164"/>
    </location>
</feature>
<keyword evidence="2" id="KW-0963">Cytoplasm</keyword>
<dbReference type="SUPFAM" id="SSF50156">
    <property type="entry name" value="PDZ domain-like"/>
    <property type="match status" value="1"/>
</dbReference>
<dbReference type="InterPro" id="IPR001478">
    <property type="entry name" value="PDZ"/>
</dbReference>
<evidence type="ECO:0000256" key="1">
    <source>
        <dbReference type="ARBA" id="ARBA00004496"/>
    </source>
</evidence>
<dbReference type="AlphaFoldDB" id="A0ABD2Q234"/>
<protein>
    <recommendedName>
        <fullName evidence="5">PDZ domain-containing protein</fullName>
    </recommendedName>
</protein>
<proteinExistence type="predicted"/>
<dbReference type="PANTHER" id="PTHR46227:SF2">
    <property type="entry name" value="FI03335P"/>
    <property type="match status" value="1"/>
</dbReference>
<dbReference type="Proteomes" id="UP001626550">
    <property type="component" value="Unassembled WGS sequence"/>
</dbReference>
<dbReference type="Pfam" id="PF17820">
    <property type="entry name" value="PDZ_6"/>
    <property type="match status" value="1"/>
</dbReference>
<dbReference type="InterPro" id="IPR043545">
    <property type="entry name" value="GRIP1/2"/>
</dbReference>
<dbReference type="GO" id="GO:0005737">
    <property type="term" value="C:cytoplasm"/>
    <property type="evidence" value="ECO:0007669"/>
    <property type="project" value="UniProtKB-SubCell"/>
</dbReference>
<evidence type="ECO:0000256" key="4">
    <source>
        <dbReference type="SAM" id="MobiDB-lite"/>
    </source>
</evidence>
<evidence type="ECO:0000256" key="3">
    <source>
        <dbReference type="ARBA" id="ARBA00022737"/>
    </source>
</evidence>
<dbReference type="Gene3D" id="2.30.42.10">
    <property type="match status" value="1"/>
</dbReference>
<gene>
    <name evidence="6" type="ORF">Ciccas_007711</name>
</gene>
<feature type="region of interest" description="Disordered" evidence="4">
    <location>
        <begin position="112"/>
        <end position="171"/>
    </location>
</feature>
<feature type="compositionally biased region" description="Low complexity" evidence="4">
    <location>
        <begin position="142"/>
        <end position="153"/>
    </location>
</feature>
<dbReference type="PROSITE" id="PS50106">
    <property type="entry name" value="PDZ"/>
    <property type="match status" value="1"/>
</dbReference>
<comment type="caution">
    <text evidence="6">The sequence shown here is derived from an EMBL/GenBank/DDBJ whole genome shotgun (WGS) entry which is preliminary data.</text>
</comment>
<evidence type="ECO:0000313" key="7">
    <source>
        <dbReference type="Proteomes" id="UP001626550"/>
    </source>
</evidence>
<organism evidence="6 7">
    <name type="scientific">Cichlidogyrus casuarinus</name>
    <dbReference type="NCBI Taxonomy" id="1844966"/>
    <lineage>
        <taxon>Eukaryota</taxon>
        <taxon>Metazoa</taxon>
        <taxon>Spiralia</taxon>
        <taxon>Lophotrochozoa</taxon>
        <taxon>Platyhelminthes</taxon>
        <taxon>Monogenea</taxon>
        <taxon>Monopisthocotylea</taxon>
        <taxon>Dactylogyridea</taxon>
        <taxon>Ancyrocephalidae</taxon>
        <taxon>Cichlidogyrus</taxon>
    </lineage>
</organism>
<evidence type="ECO:0000313" key="6">
    <source>
        <dbReference type="EMBL" id="KAL3313682.1"/>
    </source>
</evidence>
<sequence>EGRNVIGSVVVEIEKLPFEKLGVELISSEAFHASASYPHQMMDGPNQLPTGSSTFYINYIRPASIADRCGALLVGDRVECIDDLPTAEMSLNEAMHRIKSNVSDSIRLQITPVLGPASQPTGSSKKRARPETGNPVYNNIPSQNFNSTFQQNNLPISTESSSSELPLRQIP</sequence>
<reference evidence="6 7" key="1">
    <citation type="submission" date="2024-11" db="EMBL/GenBank/DDBJ databases">
        <title>Adaptive evolution of stress response genes in parasites aligns with host niche diversity.</title>
        <authorList>
            <person name="Hahn C."/>
            <person name="Resl P."/>
        </authorList>
    </citation>
    <scope>NUCLEOTIDE SEQUENCE [LARGE SCALE GENOMIC DNA]</scope>
    <source>
        <strain evidence="6">EGGRZ-B1_66</strain>
        <tissue evidence="6">Body</tissue>
    </source>
</reference>
<comment type="subcellular location">
    <subcellularLocation>
        <location evidence="1">Cytoplasm</location>
    </subcellularLocation>
</comment>
<dbReference type="InterPro" id="IPR041489">
    <property type="entry name" value="PDZ_6"/>
</dbReference>
<keyword evidence="7" id="KW-1185">Reference proteome</keyword>
<dbReference type="SMART" id="SM00228">
    <property type="entry name" value="PDZ"/>
    <property type="match status" value="1"/>
</dbReference>